<protein>
    <submittedName>
        <fullName evidence="4">Hydrolase</fullName>
    </submittedName>
</protein>
<dbReference type="InterPro" id="IPR036412">
    <property type="entry name" value="HAD-like_sf"/>
</dbReference>
<dbReference type="OrthoDB" id="2081981at2"/>
<dbReference type="InterPro" id="IPR023214">
    <property type="entry name" value="HAD_sf"/>
</dbReference>
<dbReference type="InterPro" id="IPR051400">
    <property type="entry name" value="HAD-like_hydrolase"/>
</dbReference>
<dbReference type="PANTHER" id="PTHR46470">
    <property type="entry name" value="N-ACYLNEURAMINATE-9-PHOSPHATASE"/>
    <property type="match status" value="1"/>
</dbReference>
<dbReference type="GO" id="GO:0046872">
    <property type="term" value="F:metal ion binding"/>
    <property type="evidence" value="ECO:0007669"/>
    <property type="project" value="UniProtKB-KW"/>
</dbReference>
<dbReference type="Proteomes" id="UP000030147">
    <property type="component" value="Unassembled WGS sequence"/>
</dbReference>
<dbReference type="Gene3D" id="3.40.50.1000">
    <property type="entry name" value="HAD superfamily/HAD-like"/>
    <property type="match status" value="1"/>
</dbReference>
<dbReference type="AlphaFoldDB" id="A0A0A2TYR3"/>
<evidence type="ECO:0000313" key="4">
    <source>
        <dbReference type="EMBL" id="KGP74380.1"/>
    </source>
</evidence>
<dbReference type="SUPFAM" id="SSF56784">
    <property type="entry name" value="HAD-like"/>
    <property type="match status" value="1"/>
</dbReference>
<dbReference type="InterPro" id="IPR041492">
    <property type="entry name" value="HAD_2"/>
</dbReference>
<sequence>MNIEDHKLLIFDLDGTLYEDTDHFEYHAKNLQQKLPVDKQEAFWKEYQEMLEGKHSLTIGSVYDTRNDVILTIDPETYLVQEVREWSGEKWDVSQVQKVYSNKILLDFSNFVAIGDGWWLPFANAIHYGLTTDDTYDSYVKTKEYMVSEQFQLTITPGLNEQLREWGKERTLVLLTNSEAYDVNNLLTSLQLQDVFDEVVPSAMKPGQTEYHFTNMMEKWQVSSEETISIGDNFINEIAPAVQLGMKAILINSASADVHHPYVQVISSMQEICNTKSSEA</sequence>
<organism evidence="4 5">
    <name type="scientific">Pontibacillus yanchengensis Y32</name>
    <dbReference type="NCBI Taxonomy" id="1385514"/>
    <lineage>
        <taxon>Bacteria</taxon>
        <taxon>Bacillati</taxon>
        <taxon>Bacillota</taxon>
        <taxon>Bacilli</taxon>
        <taxon>Bacillales</taxon>
        <taxon>Bacillaceae</taxon>
        <taxon>Pontibacillus</taxon>
    </lineage>
</organism>
<keyword evidence="1" id="KW-0479">Metal-binding</keyword>
<evidence type="ECO:0000256" key="1">
    <source>
        <dbReference type="ARBA" id="ARBA00022723"/>
    </source>
</evidence>
<keyword evidence="5" id="KW-1185">Reference proteome</keyword>
<dbReference type="PANTHER" id="PTHR46470:SF2">
    <property type="entry name" value="GLYCERALDEHYDE 3-PHOSPHATE PHOSPHATASE"/>
    <property type="match status" value="1"/>
</dbReference>
<evidence type="ECO:0000256" key="2">
    <source>
        <dbReference type="ARBA" id="ARBA00022801"/>
    </source>
</evidence>
<reference evidence="4 5" key="1">
    <citation type="journal article" date="2015" name="Stand. Genomic Sci.">
        <title>High quality draft genome sequence of the moderately halophilic bacterium Pontibacillus yanchengensis Y32(T) and comparison among Pontibacillus genomes.</title>
        <authorList>
            <person name="Huang J."/>
            <person name="Qiao Z.X."/>
            <person name="Tang J.W."/>
            <person name="Wang G."/>
        </authorList>
    </citation>
    <scope>NUCLEOTIDE SEQUENCE [LARGE SCALE GENOMIC DNA]</scope>
    <source>
        <strain evidence="4 5">Y32</strain>
    </source>
</reference>
<dbReference type="Pfam" id="PF13419">
    <property type="entry name" value="HAD_2"/>
    <property type="match status" value="1"/>
</dbReference>
<dbReference type="EMBL" id="AVBF01000003">
    <property type="protein sequence ID" value="KGP74380.1"/>
    <property type="molecule type" value="Genomic_DNA"/>
</dbReference>
<keyword evidence="2 4" id="KW-0378">Hydrolase</keyword>
<dbReference type="eggNOG" id="COG1011">
    <property type="taxonomic scope" value="Bacteria"/>
</dbReference>
<comment type="caution">
    <text evidence="4">The sequence shown here is derived from an EMBL/GenBank/DDBJ whole genome shotgun (WGS) entry which is preliminary data.</text>
</comment>
<evidence type="ECO:0000256" key="3">
    <source>
        <dbReference type="ARBA" id="ARBA00022842"/>
    </source>
</evidence>
<dbReference type="RefSeq" id="WP_036815690.1">
    <property type="nucleotide sequence ID" value="NZ_AVBF01000003.1"/>
</dbReference>
<keyword evidence="3" id="KW-0460">Magnesium</keyword>
<proteinExistence type="predicted"/>
<dbReference type="STRING" id="1385514.N782_15690"/>
<evidence type="ECO:0000313" key="5">
    <source>
        <dbReference type="Proteomes" id="UP000030147"/>
    </source>
</evidence>
<accession>A0A0A2TYR3</accession>
<gene>
    <name evidence="4" type="ORF">N782_15690</name>
</gene>
<name>A0A0A2TYR3_9BACI</name>
<dbReference type="GO" id="GO:0016791">
    <property type="term" value="F:phosphatase activity"/>
    <property type="evidence" value="ECO:0007669"/>
    <property type="project" value="TreeGrafter"/>
</dbReference>